<comment type="caution">
    <text evidence="2">The sequence shown here is derived from an EMBL/GenBank/DDBJ whole genome shotgun (WGS) entry which is preliminary data.</text>
</comment>
<dbReference type="InterPro" id="IPR003779">
    <property type="entry name" value="CMD-like"/>
</dbReference>
<gene>
    <name evidence="2" type="ORF">H2509_15035</name>
</gene>
<keyword evidence="3" id="KW-1185">Reference proteome</keyword>
<dbReference type="PANTHER" id="PTHR35446:SF3">
    <property type="entry name" value="CMD DOMAIN-CONTAINING PROTEIN"/>
    <property type="match status" value="1"/>
</dbReference>
<dbReference type="Pfam" id="PF02627">
    <property type="entry name" value="CMD"/>
    <property type="match status" value="1"/>
</dbReference>
<dbReference type="InterPro" id="IPR029032">
    <property type="entry name" value="AhpD-like"/>
</dbReference>
<dbReference type="PANTHER" id="PTHR35446">
    <property type="entry name" value="SI:CH211-175M2.5"/>
    <property type="match status" value="1"/>
</dbReference>
<dbReference type="RefSeq" id="WP_182166686.1">
    <property type="nucleotide sequence ID" value="NZ_JACFXV010000062.1"/>
</dbReference>
<organism evidence="2 3">
    <name type="scientific">Stappia albiluteola</name>
    <dbReference type="NCBI Taxonomy" id="2758565"/>
    <lineage>
        <taxon>Bacteria</taxon>
        <taxon>Pseudomonadati</taxon>
        <taxon>Pseudomonadota</taxon>
        <taxon>Alphaproteobacteria</taxon>
        <taxon>Hyphomicrobiales</taxon>
        <taxon>Stappiaceae</taxon>
        <taxon>Stappia</taxon>
    </lineage>
</organism>
<evidence type="ECO:0000313" key="3">
    <source>
        <dbReference type="Proteomes" id="UP000541109"/>
    </source>
</evidence>
<dbReference type="AlphaFoldDB" id="A0A839AFF2"/>
<dbReference type="InterPro" id="IPR004675">
    <property type="entry name" value="AhpD_core"/>
</dbReference>
<evidence type="ECO:0000259" key="1">
    <source>
        <dbReference type="Pfam" id="PF02627"/>
    </source>
</evidence>
<reference evidence="2 3" key="1">
    <citation type="submission" date="2020-07" db="EMBL/GenBank/DDBJ databases">
        <title>Stappia sp., F7233, whole genome shotgun sequencing project.</title>
        <authorList>
            <person name="Jiang S."/>
            <person name="Liu Z.W."/>
            <person name="Du Z.J."/>
        </authorList>
    </citation>
    <scope>NUCLEOTIDE SEQUENCE [LARGE SCALE GENOMIC DNA]</scope>
    <source>
        <strain evidence="2 3">F7233</strain>
    </source>
</reference>
<protein>
    <submittedName>
        <fullName evidence="2">Carboxymuconolactone decarboxylase family protein</fullName>
    </submittedName>
</protein>
<name>A0A839AFF2_9HYPH</name>
<evidence type="ECO:0000313" key="2">
    <source>
        <dbReference type="EMBL" id="MBA5778443.1"/>
    </source>
</evidence>
<dbReference type="EMBL" id="JACFXV010000062">
    <property type="protein sequence ID" value="MBA5778443.1"/>
    <property type="molecule type" value="Genomic_DNA"/>
</dbReference>
<proteinExistence type="predicted"/>
<feature type="domain" description="Carboxymuconolactone decarboxylase-like" evidence="1">
    <location>
        <begin position="45"/>
        <end position="87"/>
    </location>
</feature>
<dbReference type="Gene3D" id="1.20.1290.10">
    <property type="entry name" value="AhpD-like"/>
    <property type="match status" value="1"/>
</dbReference>
<dbReference type="SUPFAM" id="SSF69118">
    <property type="entry name" value="AhpD-like"/>
    <property type="match status" value="1"/>
</dbReference>
<dbReference type="NCBIfam" id="TIGR00778">
    <property type="entry name" value="ahpD_dom"/>
    <property type="match status" value="1"/>
</dbReference>
<dbReference type="Proteomes" id="UP000541109">
    <property type="component" value="Unassembled WGS sequence"/>
</dbReference>
<sequence>MARLTQISDADASPAAAELFGAIKGKVGMVPNLYRVVANQPAALVALLQFGDQLGKGNFDAKTREAIALAVAGANKCDYCASAHTTISTAMLKVDAVEAAGHLRAKSADARLQAILDLSVAIVEKRGFASDADVAAARAAGLSEGDIVEVVANVVVNIFTNYINHVAQTDIDFPVVKVDAA</sequence>
<dbReference type="GO" id="GO:0051920">
    <property type="term" value="F:peroxiredoxin activity"/>
    <property type="evidence" value="ECO:0007669"/>
    <property type="project" value="InterPro"/>
</dbReference>
<accession>A0A839AFF2</accession>